<evidence type="ECO:0000256" key="7">
    <source>
        <dbReference type="ARBA" id="ARBA00023004"/>
    </source>
</evidence>
<keyword evidence="5 10" id="KW-0479">Metal-binding</keyword>
<evidence type="ECO:0000256" key="10">
    <source>
        <dbReference type="PIRSR" id="PIRSR602401-1"/>
    </source>
</evidence>
<protein>
    <submittedName>
        <fullName evidence="12">Uncharacterized protein</fullName>
    </submittedName>
</protein>
<dbReference type="PROSITE" id="PS00086">
    <property type="entry name" value="CYTOCHROME_P450"/>
    <property type="match status" value="1"/>
</dbReference>
<keyword evidence="9" id="KW-0472">Membrane</keyword>
<keyword evidence="7 10" id="KW-0408">Iron</keyword>
<name>A0A7I8KWA6_SPIIN</name>
<dbReference type="Pfam" id="PF00067">
    <property type="entry name" value="p450"/>
    <property type="match status" value="1"/>
</dbReference>
<dbReference type="OrthoDB" id="784522at2759"/>
<dbReference type="InterPro" id="IPR001128">
    <property type="entry name" value="Cyt_P450"/>
</dbReference>
<dbReference type="PANTHER" id="PTHR47943:SF2">
    <property type="entry name" value="CYTOCHROME P450"/>
    <property type="match status" value="1"/>
</dbReference>
<proteinExistence type="inferred from homology"/>
<dbReference type="SUPFAM" id="SSF48264">
    <property type="entry name" value="Cytochrome P450"/>
    <property type="match status" value="1"/>
</dbReference>
<keyword evidence="6 11" id="KW-0560">Oxidoreductase</keyword>
<dbReference type="EMBL" id="LR746272">
    <property type="protein sequence ID" value="CAA7401255.1"/>
    <property type="molecule type" value="Genomic_DNA"/>
</dbReference>
<dbReference type="GO" id="GO:0004497">
    <property type="term" value="F:monooxygenase activity"/>
    <property type="evidence" value="ECO:0007669"/>
    <property type="project" value="UniProtKB-KW"/>
</dbReference>
<dbReference type="PANTHER" id="PTHR47943">
    <property type="entry name" value="CYTOCHROME P450 93A3-LIKE"/>
    <property type="match status" value="1"/>
</dbReference>
<dbReference type="GO" id="GO:0005506">
    <property type="term" value="F:iron ion binding"/>
    <property type="evidence" value="ECO:0007669"/>
    <property type="project" value="InterPro"/>
</dbReference>
<keyword evidence="8 11" id="KW-0503">Monooxygenase</keyword>
<gene>
    <name evidence="12" type="ORF">SI8410_09011932</name>
    <name evidence="13" type="ORF">SI8410_09011933</name>
</gene>
<dbReference type="InterPro" id="IPR017972">
    <property type="entry name" value="Cyt_P450_CS"/>
</dbReference>
<evidence type="ECO:0000313" key="14">
    <source>
        <dbReference type="Proteomes" id="UP000663760"/>
    </source>
</evidence>
<dbReference type="InterPro" id="IPR036396">
    <property type="entry name" value="Cyt_P450_sf"/>
</dbReference>
<evidence type="ECO:0000256" key="8">
    <source>
        <dbReference type="ARBA" id="ARBA00023033"/>
    </source>
</evidence>
<dbReference type="Proteomes" id="UP000663760">
    <property type="component" value="Chromosome 9"/>
</dbReference>
<dbReference type="Gene3D" id="1.10.630.10">
    <property type="entry name" value="Cytochrome P450"/>
    <property type="match status" value="1"/>
</dbReference>
<dbReference type="FunFam" id="1.10.630.10:FF:000126">
    <property type="entry name" value="Predicted protein"/>
    <property type="match status" value="1"/>
</dbReference>
<evidence type="ECO:0000256" key="9">
    <source>
        <dbReference type="ARBA" id="ARBA00023136"/>
    </source>
</evidence>
<dbReference type="PRINTS" id="PR00463">
    <property type="entry name" value="EP450I"/>
</dbReference>
<evidence type="ECO:0000256" key="1">
    <source>
        <dbReference type="ARBA" id="ARBA00001971"/>
    </source>
</evidence>
<evidence type="ECO:0000313" key="13">
    <source>
        <dbReference type="EMBL" id="CAA7401255.1"/>
    </source>
</evidence>
<evidence type="ECO:0000256" key="5">
    <source>
        <dbReference type="ARBA" id="ARBA00022723"/>
    </source>
</evidence>
<dbReference type="GO" id="GO:0020037">
    <property type="term" value="F:heme binding"/>
    <property type="evidence" value="ECO:0007669"/>
    <property type="project" value="InterPro"/>
</dbReference>
<evidence type="ECO:0000256" key="6">
    <source>
        <dbReference type="ARBA" id="ARBA00023002"/>
    </source>
</evidence>
<dbReference type="InterPro" id="IPR002401">
    <property type="entry name" value="Cyt_P450_E_grp-I"/>
</dbReference>
<dbReference type="GO" id="GO:0016705">
    <property type="term" value="F:oxidoreductase activity, acting on paired donors, with incorporation or reduction of molecular oxygen"/>
    <property type="evidence" value="ECO:0007669"/>
    <property type="project" value="InterPro"/>
</dbReference>
<keyword evidence="14" id="KW-1185">Reference proteome</keyword>
<dbReference type="GO" id="GO:0016020">
    <property type="term" value="C:membrane"/>
    <property type="evidence" value="ECO:0007669"/>
    <property type="project" value="UniProtKB-SubCell"/>
</dbReference>
<evidence type="ECO:0000256" key="4">
    <source>
        <dbReference type="ARBA" id="ARBA00022617"/>
    </source>
</evidence>
<reference evidence="12" key="1">
    <citation type="submission" date="2020-02" db="EMBL/GenBank/DDBJ databases">
        <authorList>
            <person name="Scholz U."/>
            <person name="Mascher M."/>
            <person name="Fiebig A."/>
        </authorList>
    </citation>
    <scope>NUCLEOTIDE SEQUENCE</scope>
</reference>
<evidence type="ECO:0000256" key="2">
    <source>
        <dbReference type="ARBA" id="ARBA00004370"/>
    </source>
</evidence>
<sequence>MAPDTLLVAIAVAAAAAAARFFALPLLRKKTTQIGGGESFRPPPSPPGLPILGNLLALGTLPHQTLRKLAAAYGPVMGIKLGFVRMVVVSSFATAQKFLREPVFMDRPGGDISAYLTYGQQKGILNSEYGTNWRESRNLCLSHMLSTRKIQAFRGMRNAEIHRLLHFLKKAAEGDSKPVDLTEAVASTTMAIVFRILFGKISGDEATIQKTVKEATQLAGVFNINDYLPFIGFLDLNGVRRRMKAVRRVYDSLFEEVIDKYCRSLNEGMKVEDSVIASILSSMGTQYDRVNLKAILMDTITAGTDSSATAVEWTMSELLRHPRVMRKLQQELEEAVGMDRMVEEEDLPRLHYLEMVIKESMRLHPVAPLIPRAVREDCVVGGFQFEKGNQVVVNLWAMGRDPSEWVDPEAFYPERFEGAGGGSEDRDGLDSGILPFGAGNRRCPGMQMGLTTVRFVVAQLVHCFDWELPGELDMSEKFGLSLARAKNLLAVPTYRLRPGS</sequence>
<dbReference type="EMBL" id="LR746272">
    <property type="protein sequence ID" value="CAA7401254.1"/>
    <property type="molecule type" value="Genomic_DNA"/>
</dbReference>
<evidence type="ECO:0000256" key="11">
    <source>
        <dbReference type="RuleBase" id="RU000461"/>
    </source>
</evidence>
<comment type="subcellular location">
    <subcellularLocation>
        <location evidence="2">Membrane</location>
    </subcellularLocation>
</comment>
<organism evidence="12 14">
    <name type="scientific">Spirodela intermedia</name>
    <name type="common">Intermediate duckweed</name>
    <dbReference type="NCBI Taxonomy" id="51605"/>
    <lineage>
        <taxon>Eukaryota</taxon>
        <taxon>Viridiplantae</taxon>
        <taxon>Streptophyta</taxon>
        <taxon>Embryophyta</taxon>
        <taxon>Tracheophyta</taxon>
        <taxon>Spermatophyta</taxon>
        <taxon>Magnoliopsida</taxon>
        <taxon>Liliopsida</taxon>
        <taxon>Araceae</taxon>
        <taxon>Lemnoideae</taxon>
        <taxon>Spirodela</taxon>
    </lineage>
</organism>
<evidence type="ECO:0000256" key="3">
    <source>
        <dbReference type="ARBA" id="ARBA00010617"/>
    </source>
</evidence>
<feature type="binding site" description="axial binding residue" evidence="10">
    <location>
        <position position="443"/>
    </location>
    <ligand>
        <name>heme</name>
        <dbReference type="ChEBI" id="CHEBI:30413"/>
    </ligand>
    <ligandPart>
        <name>Fe</name>
        <dbReference type="ChEBI" id="CHEBI:18248"/>
    </ligandPart>
</feature>
<accession>A0A7I8KWA6</accession>
<dbReference type="AlphaFoldDB" id="A0A7I8KWA6"/>
<comment type="cofactor">
    <cofactor evidence="1 10">
        <name>heme</name>
        <dbReference type="ChEBI" id="CHEBI:30413"/>
    </cofactor>
</comment>
<keyword evidence="4 10" id="KW-0349">Heme</keyword>
<evidence type="ECO:0000313" key="12">
    <source>
        <dbReference type="EMBL" id="CAA7401254.1"/>
    </source>
</evidence>
<comment type="similarity">
    <text evidence="3 11">Belongs to the cytochrome P450 family.</text>
</comment>
<dbReference type="PRINTS" id="PR00385">
    <property type="entry name" value="P450"/>
</dbReference>